<accession>A0A1T4UZL5</accession>
<dbReference type="InterPro" id="IPR001179">
    <property type="entry name" value="PPIase_FKBP_dom"/>
</dbReference>
<dbReference type="HAMAP" id="MF_00303">
    <property type="entry name" value="Trigger_factor_Tig"/>
    <property type="match status" value="1"/>
</dbReference>
<dbReference type="GO" id="GO:0005737">
    <property type="term" value="C:cytoplasm"/>
    <property type="evidence" value="ECO:0007669"/>
    <property type="project" value="UniProtKB-SubCell"/>
</dbReference>
<dbReference type="InterPro" id="IPR046357">
    <property type="entry name" value="PPIase_dom_sf"/>
</dbReference>
<evidence type="ECO:0000256" key="2">
    <source>
        <dbReference type="ARBA" id="ARBA00005464"/>
    </source>
</evidence>
<dbReference type="GO" id="GO:0051083">
    <property type="term" value="P:'de novo' cotranslational protein folding"/>
    <property type="evidence" value="ECO:0007669"/>
    <property type="project" value="TreeGrafter"/>
</dbReference>
<comment type="function">
    <text evidence="11">Involved in protein export. Acts as a chaperone by maintaining the newly synthesized protein in an open conformation. Functions as a peptidyl-prolyl cis-trans isomerase.</text>
</comment>
<dbReference type="GO" id="GO:0003755">
    <property type="term" value="F:peptidyl-prolyl cis-trans isomerase activity"/>
    <property type="evidence" value="ECO:0007669"/>
    <property type="project" value="UniProtKB-UniRule"/>
</dbReference>
<evidence type="ECO:0000256" key="7">
    <source>
        <dbReference type="ARBA" id="ARBA00023186"/>
    </source>
</evidence>
<evidence type="ECO:0000256" key="5">
    <source>
        <dbReference type="ARBA" id="ARBA00022618"/>
    </source>
</evidence>
<comment type="domain">
    <text evidence="11">Consists of 3 domains; the N-terminus binds the ribosome, the middle domain has PPIase activity, while the C-terminus has intrinsic chaperone activity on its own.</text>
</comment>
<evidence type="ECO:0000256" key="4">
    <source>
        <dbReference type="ARBA" id="ARBA00016902"/>
    </source>
</evidence>
<dbReference type="STRING" id="83771.SAMN02910357_00201"/>
<name>A0A1T4UZL5_9GAMM</name>
<dbReference type="EC" id="5.2.1.8" evidence="3 11"/>
<evidence type="ECO:0000256" key="1">
    <source>
        <dbReference type="ARBA" id="ARBA00000971"/>
    </source>
</evidence>
<gene>
    <name evidence="11" type="primary">tig</name>
    <name evidence="15" type="ORF">SAMN02745213_00352</name>
</gene>
<dbReference type="PANTHER" id="PTHR30560:SF3">
    <property type="entry name" value="TRIGGER FACTOR-LIKE PROTEIN TIG, CHLOROPLASTIC"/>
    <property type="match status" value="1"/>
</dbReference>
<dbReference type="RefSeq" id="WP_078927964.1">
    <property type="nucleotide sequence ID" value="NZ_FUXX01000003.1"/>
</dbReference>
<evidence type="ECO:0000313" key="15">
    <source>
        <dbReference type="EMBL" id="SKA58127.1"/>
    </source>
</evidence>
<dbReference type="Gene3D" id="3.30.70.1050">
    <property type="entry name" value="Trigger factor ribosome-binding domain"/>
    <property type="match status" value="1"/>
</dbReference>
<organism evidence="15 16">
    <name type="scientific">Succinivibrio dextrinosolvens DSM 3072</name>
    <dbReference type="NCBI Taxonomy" id="1123324"/>
    <lineage>
        <taxon>Bacteria</taxon>
        <taxon>Pseudomonadati</taxon>
        <taxon>Pseudomonadota</taxon>
        <taxon>Gammaproteobacteria</taxon>
        <taxon>Aeromonadales</taxon>
        <taxon>Succinivibrionaceae</taxon>
        <taxon>Succinivibrio</taxon>
    </lineage>
</organism>
<evidence type="ECO:0000256" key="13">
    <source>
        <dbReference type="RuleBase" id="RU003914"/>
    </source>
</evidence>
<dbReference type="GO" id="GO:0044183">
    <property type="term" value="F:protein folding chaperone"/>
    <property type="evidence" value="ECO:0007669"/>
    <property type="project" value="TreeGrafter"/>
</dbReference>
<dbReference type="PIRSF" id="PIRSF003095">
    <property type="entry name" value="Trigger_factor"/>
    <property type="match status" value="1"/>
</dbReference>
<evidence type="ECO:0000256" key="9">
    <source>
        <dbReference type="ARBA" id="ARBA00023306"/>
    </source>
</evidence>
<dbReference type="Gene3D" id="1.10.3120.10">
    <property type="entry name" value="Trigger factor, C-terminal domain"/>
    <property type="match status" value="1"/>
</dbReference>
<evidence type="ECO:0000256" key="3">
    <source>
        <dbReference type="ARBA" id="ARBA00013194"/>
    </source>
</evidence>
<dbReference type="InterPro" id="IPR027304">
    <property type="entry name" value="Trigger_fact/SurA_dom_sf"/>
</dbReference>
<dbReference type="NCBIfam" id="TIGR00115">
    <property type="entry name" value="tig"/>
    <property type="match status" value="1"/>
</dbReference>
<dbReference type="AlphaFoldDB" id="A0A1T4UZL5"/>
<keyword evidence="7 11" id="KW-0143">Chaperone</keyword>
<keyword evidence="5 11" id="KW-0132">Cell division</keyword>
<protein>
    <recommendedName>
        <fullName evidence="4 11">Trigger factor</fullName>
        <shortName evidence="11">TF</shortName>
        <ecNumber evidence="3 11">5.2.1.8</ecNumber>
    </recommendedName>
    <alternativeName>
        <fullName evidence="10 11">PPIase</fullName>
    </alternativeName>
</protein>
<evidence type="ECO:0000256" key="12">
    <source>
        <dbReference type="PROSITE-ProRule" id="PRU00277"/>
    </source>
</evidence>
<keyword evidence="9 11" id="KW-0131">Cell cycle</keyword>
<dbReference type="Pfam" id="PF05698">
    <property type="entry name" value="Trigger_C"/>
    <property type="match status" value="1"/>
</dbReference>
<dbReference type="InterPro" id="IPR036611">
    <property type="entry name" value="Trigger_fac_ribosome-bd_sf"/>
</dbReference>
<dbReference type="GO" id="GO:0051301">
    <property type="term" value="P:cell division"/>
    <property type="evidence" value="ECO:0007669"/>
    <property type="project" value="UniProtKB-KW"/>
</dbReference>
<reference evidence="16" key="1">
    <citation type="submission" date="2017-02" db="EMBL/GenBank/DDBJ databases">
        <authorList>
            <person name="Varghese N."/>
            <person name="Submissions S."/>
        </authorList>
    </citation>
    <scope>NUCLEOTIDE SEQUENCE [LARGE SCALE GENOMIC DNA]</scope>
    <source>
        <strain evidence="16">DSM 3072</strain>
    </source>
</reference>
<dbReference type="GO" id="GO:0043335">
    <property type="term" value="P:protein unfolding"/>
    <property type="evidence" value="ECO:0007669"/>
    <property type="project" value="TreeGrafter"/>
</dbReference>
<dbReference type="GO" id="GO:0015031">
    <property type="term" value="P:protein transport"/>
    <property type="evidence" value="ECO:0007669"/>
    <property type="project" value="UniProtKB-UniRule"/>
</dbReference>
<evidence type="ECO:0000313" key="16">
    <source>
        <dbReference type="Proteomes" id="UP000242432"/>
    </source>
</evidence>
<dbReference type="SUPFAM" id="SSF109998">
    <property type="entry name" value="Triger factor/SurA peptide-binding domain-like"/>
    <property type="match status" value="1"/>
</dbReference>
<dbReference type="InterPro" id="IPR008881">
    <property type="entry name" value="Trigger_fac_ribosome-bd_bac"/>
</dbReference>
<dbReference type="SUPFAM" id="SSF54534">
    <property type="entry name" value="FKBP-like"/>
    <property type="match status" value="1"/>
</dbReference>
<sequence>MQVSTEKKEGVQHLLTVTVPAEDVKKAYDASFRKYAKNAKVDGFRKGHIPAKVLESQFGGQIFSDAYDSLINKTLGKAVEESKLEVVGYPRVEVKKASFKNDEEFVYEATVEVNPELELKPFEELKLKNIKAEVTDADVEKMIENLRKQQGKWQVKDGAVVAKGTRASIDFLGRSEGVEFEGGKAENFALTVGETQMIPGFTEQIEGHKAGDKFTIQVKFPEEYHAENLKGKDAEFDITVNSVSELVLPELNEDFVKVFGVKDGSIDTFKADLRKNMDRELTRSVYVKTRQNLFDALIAQYGEFAVPQAYIDAEIERLAKNFENQMRAYGMTKLPASFKKEEMFKDESVKAARLGIIVRKIILDLGCTKPSDSYVDAQLNQIAGAYEDPAEVIAQLRKDKAQFENIQNAAIEAEVVAKVMEKAADGDETMSFDELVRAR</sequence>
<evidence type="ECO:0000256" key="8">
    <source>
        <dbReference type="ARBA" id="ARBA00023235"/>
    </source>
</evidence>
<evidence type="ECO:0000256" key="10">
    <source>
        <dbReference type="ARBA" id="ARBA00029986"/>
    </source>
</evidence>
<dbReference type="PROSITE" id="PS50059">
    <property type="entry name" value="FKBP_PPIASE"/>
    <property type="match status" value="1"/>
</dbReference>
<comment type="similarity">
    <text evidence="2 11 13">Belongs to the FKBP-type PPIase family. Tig subfamily.</text>
</comment>
<dbReference type="Proteomes" id="UP000242432">
    <property type="component" value="Unassembled WGS sequence"/>
</dbReference>
<dbReference type="SUPFAM" id="SSF102735">
    <property type="entry name" value="Trigger factor ribosome-binding domain"/>
    <property type="match status" value="1"/>
</dbReference>
<keyword evidence="6 11" id="KW-0697">Rotamase</keyword>
<dbReference type="Pfam" id="PF05697">
    <property type="entry name" value="Trigger_N"/>
    <property type="match status" value="1"/>
</dbReference>
<dbReference type="Gene3D" id="3.10.50.40">
    <property type="match status" value="1"/>
</dbReference>
<evidence type="ECO:0000259" key="14">
    <source>
        <dbReference type="PROSITE" id="PS50059"/>
    </source>
</evidence>
<dbReference type="InterPro" id="IPR008880">
    <property type="entry name" value="Trigger_fac_C"/>
</dbReference>
<dbReference type="GO" id="GO:0043022">
    <property type="term" value="F:ribosome binding"/>
    <property type="evidence" value="ECO:0007669"/>
    <property type="project" value="TreeGrafter"/>
</dbReference>
<proteinExistence type="inferred from homology"/>
<dbReference type="FunFam" id="3.10.50.40:FF:000001">
    <property type="entry name" value="Trigger factor"/>
    <property type="match status" value="1"/>
</dbReference>
<dbReference type="PANTHER" id="PTHR30560">
    <property type="entry name" value="TRIGGER FACTOR CHAPERONE AND PEPTIDYL-PROLYL CIS/TRANS ISOMERASE"/>
    <property type="match status" value="1"/>
</dbReference>
<comment type="catalytic activity">
    <reaction evidence="1 11 12">
        <text>[protein]-peptidylproline (omega=180) = [protein]-peptidylproline (omega=0)</text>
        <dbReference type="Rhea" id="RHEA:16237"/>
        <dbReference type="Rhea" id="RHEA-COMP:10747"/>
        <dbReference type="Rhea" id="RHEA-COMP:10748"/>
        <dbReference type="ChEBI" id="CHEBI:83833"/>
        <dbReference type="ChEBI" id="CHEBI:83834"/>
        <dbReference type="EC" id="5.2.1.8"/>
    </reaction>
</comment>
<dbReference type="InterPro" id="IPR005215">
    <property type="entry name" value="Trig_fac"/>
</dbReference>
<dbReference type="InterPro" id="IPR037041">
    <property type="entry name" value="Trigger_fac_C_sf"/>
</dbReference>
<keyword evidence="8 11" id="KW-0413">Isomerase</keyword>
<comment type="subcellular location">
    <subcellularLocation>
        <location evidence="11">Cytoplasm</location>
    </subcellularLocation>
    <text evidence="11">About half TF is bound to the ribosome near the polypeptide exit tunnel while the other half is free in the cytoplasm.</text>
</comment>
<keyword evidence="16" id="KW-1185">Reference proteome</keyword>
<keyword evidence="11" id="KW-0963">Cytoplasm</keyword>
<evidence type="ECO:0000256" key="6">
    <source>
        <dbReference type="ARBA" id="ARBA00023110"/>
    </source>
</evidence>
<dbReference type="Pfam" id="PF00254">
    <property type="entry name" value="FKBP_C"/>
    <property type="match status" value="1"/>
</dbReference>
<dbReference type="EMBL" id="FUXX01000003">
    <property type="protein sequence ID" value="SKA58127.1"/>
    <property type="molecule type" value="Genomic_DNA"/>
</dbReference>
<evidence type="ECO:0000256" key="11">
    <source>
        <dbReference type="HAMAP-Rule" id="MF_00303"/>
    </source>
</evidence>
<feature type="domain" description="PPIase FKBP-type" evidence="14">
    <location>
        <begin position="164"/>
        <end position="252"/>
    </location>
</feature>